<sequence length="115" mass="12031">MDAGVAGLVGALGGAALGAGGAWGAAIIALKGARYQADTQAKSAHDQWLRQMRRESYARFTEAARAANHLEMIIWEALGDLSRVQQVAGGMGERQRDLTAAAADVELIAPKEAVN</sequence>
<gene>
    <name evidence="1" type="ORF">OIE73_26470</name>
</gene>
<proteinExistence type="predicted"/>
<dbReference type="RefSeq" id="WP_326754749.1">
    <property type="nucleotide sequence ID" value="NZ_CP109134.1"/>
</dbReference>
<keyword evidence="2" id="KW-1185">Reference proteome</keyword>
<name>A0ABZ1GUB8_9ACTN</name>
<evidence type="ECO:0000313" key="2">
    <source>
        <dbReference type="Proteomes" id="UP001335325"/>
    </source>
</evidence>
<evidence type="ECO:0008006" key="3">
    <source>
        <dbReference type="Google" id="ProtNLM"/>
    </source>
</evidence>
<accession>A0ABZ1GUB8</accession>
<evidence type="ECO:0000313" key="1">
    <source>
        <dbReference type="EMBL" id="WSD08927.1"/>
    </source>
</evidence>
<organism evidence="1 2">
    <name type="scientific">Streptomyces hirsutus</name>
    <dbReference type="NCBI Taxonomy" id="35620"/>
    <lineage>
        <taxon>Bacteria</taxon>
        <taxon>Bacillati</taxon>
        <taxon>Actinomycetota</taxon>
        <taxon>Actinomycetes</taxon>
        <taxon>Kitasatosporales</taxon>
        <taxon>Streptomycetaceae</taxon>
        <taxon>Streptomyces</taxon>
    </lineage>
</organism>
<reference evidence="1 2" key="1">
    <citation type="submission" date="2022-10" db="EMBL/GenBank/DDBJ databases">
        <title>The complete genomes of actinobacterial strains from the NBC collection.</title>
        <authorList>
            <person name="Joergensen T.S."/>
            <person name="Alvarez Arevalo M."/>
            <person name="Sterndorff E.B."/>
            <person name="Faurdal D."/>
            <person name="Vuksanovic O."/>
            <person name="Mourched A.-S."/>
            <person name="Charusanti P."/>
            <person name="Shaw S."/>
            <person name="Blin K."/>
            <person name="Weber T."/>
        </authorList>
    </citation>
    <scope>NUCLEOTIDE SEQUENCE [LARGE SCALE GENOMIC DNA]</scope>
    <source>
        <strain evidence="1 2">NBC 01753</strain>
    </source>
</reference>
<dbReference type="GeneID" id="91546190"/>
<protein>
    <recommendedName>
        <fullName evidence="3">Secreted protein</fullName>
    </recommendedName>
</protein>
<dbReference type="EMBL" id="CP109134">
    <property type="protein sequence ID" value="WSD08927.1"/>
    <property type="molecule type" value="Genomic_DNA"/>
</dbReference>
<dbReference type="Proteomes" id="UP001335325">
    <property type="component" value="Chromosome"/>
</dbReference>